<gene>
    <name evidence="2" type="ORF">UXM345_LOCUS31581</name>
</gene>
<sequence length="267" mass="30406">IKMNDRKPTYKLVTLNGRKPYADGDRAQAVVVEHLQLVNTCQEDPSLIVVDIGAFVGDFGLYAAACGCQVYLFEPQPKMIDLIQTSILVNNFSSSRVHLINKAVSHLPSNSQLTFLEDGSDTKQTNGSLHISTIRLDDIDWPPKSNIFLLKIDVEGFELNVLRSAEKLFQNKRIQHLIFEYTAYWTDRSTQKDLLPFVQNQLDSKKLYALDRTGRTVYGPLDRTVLNDFYENHIKRHLQTDIYATFVDSDINTTIKSKPYDPLSSFA</sequence>
<dbReference type="InterPro" id="IPR052514">
    <property type="entry name" value="SAM-dependent_MTase"/>
</dbReference>
<dbReference type="PANTHER" id="PTHR34203:SF13">
    <property type="entry name" value="EXPRESSED PROTEIN"/>
    <property type="match status" value="1"/>
</dbReference>
<dbReference type="Gene3D" id="3.40.50.150">
    <property type="entry name" value="Vaccinia Virus protein VP39"/>
    <property type="match status" value="1"/>
</dbReference>
<dbReference type="EMBL" id="CAJOBF010009007">
    <property type="protein sequence ID" value="CAF4266823.1"/>
    <property type="molecule type" value="Genomic_DNA"/>
</dbReference>
<organism evidence="2 3">
    <name type="scientific">Rotaria magnacalcarata</name>
    <dbReference type="NCBI Taxonomy" id="392030"/>
    <lineage>
        <taxon>Eukaryota</taxon>
        <taxon>Metazoa</taxon>
        <taxon>Spiralia</taxon>
        <taxon>Gnathifera</taxon>
        <taxon>Rotifera</taxon>
        <taxon>Eurotatoria</taxon>
        <taxon>Bdelloidea</taxon>
        <taxon>Philodinida</taxon>
        <taxon>Philodinidae</taxon>
        <taxon>Rotaria</taxon>
    </lineage>
</organism>
<dbReference type="InterPro" id="IPR006342">
    <property type="entry name" value="FkbM_mtfrase"/>
</dbReference>
<dbReference type="Proteomes" id="UP000663842">
    <property type="component" value="Unassembled WGS sequence"/>
</dbReference>
<feature type="domain" description="Methyltransferase FkbM" evidence="1">
    <location>
        <begin position="51"/>
        <end position="194"/>
    </location>
</feature>
<accession>A0A820FSW2</accession>
<comment type="caution">
    <text evidence="2">The sequence shown here is derived from an EMBL/GenBank/DDBJ whole genome shotgun (WGS) entry which is preliminary data.</text>
</comment>
<dbReference type="NCBIfam" id="TIGR01444">
    <property type="entry name" value="fkbM_fam"/>
    <property type="match status" value="1"/>
</dbReference>
<protein>
    <recommendedName>
        <fullName evidence="1">Methyltransferase FkbM domain-containing protein</fullName>
    </recommendedName>
</protein>
<evidence type="ECO:0000313" key="3">
    <source>
        <dbReference type="Proteomes" id="UP000663842"/>
    </source>
</evidence>
<dbReference type="Pfam" id="PF05050">
    <property type="entry name" value="Methyltransf_21"/>
    <property type="match status" value="1"/>
</dbReference>
<dbReference type="AlphaFoldDB" id="A0A820FSW2"/>
<dbReference type="SUPFAM" id="SSF53335">
    <property type="entry name" value="S-adenosyl-L-methionine-dependent methyltransferases"/>
    <property type="match status" value="1"/>
</dbReference>
<name>A0A820FSW2_9BILA</name>
<evidence type="ECO:0000313" key="2">
    <source>
        <dbReference type="EMBL" id="CAF4266823.1"/>
    </source>
</evidence>
<dbReference type="InterPro" id="IPR029063">
    <property type="entry name" value="SAM-dependent_MTases_sf"/>
</dbReference>
<evidence type="ECO:0000259" key="1">
    <source>
        <dbReference type="Pfam" id="PF05050"/>
    </source>
</evidence>
<dbReference type="PANTHER" id="PTHR34203">
    <property type="entry name" value="METHYLTRANSFERASE, FKBM FAMILY PROTEIN"/>
    <property type="match status" value="1"/>
</dbReference>
<reference evidence="2" key="1">
    <citation type="submission" date="2021-02" db="EMBL/GenBank/DDBJ databases">
        <authorList>
            <person name="Nowell W R."/>
        </authorList>
    </citation>
    <scope>NUCLEOTIDE SEQUENCE</scope>
</reference>
<proteinExistence type="predicted"/>
<feature type="non-terminal residue" evidence="2">
    <location>
        <position position="1"/>
    </location>
</feature>